<feature type="region of interest" description="Disordered" evidence="1">
    <location>
        <begin position="155"/>
        <end position="202"/>
    </location>
</feature>
<accession>A0A6G1GND4</accession>
<dbReference type="CDD" id="cd03193">
    <property type="entry name" value="GST_C_Metaxin"/>
    <property type="match status" value="1"/>
</dbReference>
<evidence type="ECO:0000259" key="2">
    <source>
        <dbReference type="Pfam" id="PF17171"/>
    </source>
</evidence>
<reference evidence="4" key="1">
    <citation type="journal article" date="2020" name="Stud. Mycol.">
        <title>101 Dothideomycetes genomes: a test case for predicting lifestyles and emergence of pathogens.</title>
        <authorList>
            <person name="Haridas S."/>
            <person name="Albert R."/>
            <person name="Binder M."/>
            <person name="Bloem J."/>
            <person name="Labutti K."/>
            <person name="Salamov A."/>
            <person name="Andreopoulos B."/>
            <person name="Baker S."/>
            <person name="Barry K."/>
            <person name="Bills G."/>
            <person name="Bluhm B."/>
            <person name="Cannon C."/>
            <person name="Castanera R."/>
            <person name="Culley D."/>
            <person name="Daum C."/>
            <person name="Ezra D."/>
            <person name="Gonzalez J."/>
            <person name="Henrissat B."/>
            <person name="Kuo A."/>
            <person name="Liang C."/>
            <person name="Lipzen A."/>
            <person name="Lutzoni F."/>
            <person name="Magnuson J."/>
            <person name="Mondo S."/>
            <person name="Nolan M."/>
            <person name="Ohm R."/>
            <person name="Pangilinan J."/>
            <person name="Park H.-J."/>
            <person name="Ramirez L."/>
            <person name="Alfaro M."/>
            <person name="Sun H."/>
            <person name="Tritt A."/>
            <person name="Yoshinaga Y."/>
            <person name="Zwiers L.-H."/>
            <person name="Turgeon B."/>
            <person name="Goodwin S."/>
            <person name="Spatafora J."/>
            <person name="Crous P."/>
            <person name="Grigoriev I."/>
        </authorList>
    </citation>
    <scope>NUCLEOTIDE SEQUENCE</scope>
    <source>
        <strain evidence="4">CBS 113979</strain>
    </source>
</reference>
<evidence type="ECO:0000313" key="5">
    <source>
        <dbReference type="Proteomes" id="UP000800041"/>
    </source>
</evidence>
<feature type="domain" description="Thioredoxin-like fold" evidence="3">
    <location>
        <begin position="109"/>
        <end position="147"/>
    </location>
</feature>
<dbReference type="PANTHER" id="PTHR12289">
    <property type="entry name" value="METAXIN RELATED"/>
    <property type="match status" value="1"/>
</dbReference>
<dbReference type="AlphaFoldDB" id="A0A6G1GND4"/>
<dbReference type="Pfam" id="PF17172">
    <property type="entry name" value="GST_N_4"/>
    <property type="match status" value="1"/>
</dbReference>
<feature type="compositionally biased region" description="Basic and acidic residues" evidence="1">
    <location>
        <begin position="165"/>
        <end position="202"/>
    </location>
</feature>
<dbReference type="SUPFAM" id="SSF47616">
    <property type="entry name" value="GST C-terminal domain-like"/>
    <property type="match status" value="1"/>
</dbReference>
<dbReference type="Pfam" id="PF17171">
    <property type="entry name" value="GST_C_6"/>
    <property type="match status" value="1"/>
</dbReference>
<evidence type="ECO:0000313" key="4">
    <source>
        <dbReference type="EMBL" id="KAF1982445.1"/>
    </source>
</evidence>
<feature type="compositionally biased region" description="Low complexity" evidence="1">
    <location>
        <begin position="1"/>
        <end position="24"/>
    </location>
</feature>
<protein>
    <recommendedName>
        <fullName evidence="6">Metaxin glutathione S-transferase domain-containing protein</fullName>
    </recommendedName>
</protein>
<dbReference type="PANTHER" id="PTHR12289:SF44">
    <property type="entry name" value="OUTER MEMBRANE PROTEIN (SAM35), PUTATIVE (AFU_ORTHOLOGUE AFUA_1G13180)-RELATED"/>
    <property type="match status" value="1"/>
</dbReference>
<dbReference type="InterPro" id="IPR050931">
    <property type="entry name" value="Mito_Protein_Transport_Metaxin"/>
</dbReference>
<feature type="compositionally biased region" description="Pro residues" evidence="1">
    <location>
        <begin position="43"/>
        <end position="56"/>
    </location>
</feature>
<dbReference type="EMBL" id="ML977184">
    <property type="protein sequence ID" value="KAF1982445.1"/>
    <property type="molecule type" value="Genomic_DNA"/>
</dbReference>
<sequence>MSTDTTTTSPATANPSSASNRPPTFSDPFPTPQPHPHPHPPRQTKPPPHRPSPYFTIPPPLKRIFDAFPLLTYPAYSLPYRSPRRRDEHALFVFATEEGAREGKPSFNPGCLRWQTYLKFKGVGFRVVRSCNHASPSGVLPFVIPAGGRGSDGAETVTAGGLGRWGREQGTRRRKGVGEKEKEAEDGSKGEAEQGEKVKEHEFEERQDVRFEMYMSLIDTRIRCAWLHSLYHTRNLTTIIKPLYITPLSSSPIIRAATLHSLLASATSSLLTSSPHNIIDPSLLYQQADEAFQALDTLLGEDEWFFGEKKPGLLDAAVFSYTHLLLDERLGGGEGWVDGRLAEIVKACENLVGHRGRILERYYAARGR</sequence>
<evidence type="ECO:0000256" key="1">
    <source>
        <dbReference type="SAM" id="MobiDB-lite"/>
    </source>
</evidence>
<evidence type="ECO:0008006" key="6">
    <source>
        <dbReference type="Google" id="ProtNLM"/>
    </source>
</evidence>
<dbReference type="GO" id="GO:0001401">
    <property type="term" value="C:SAM complex"/>
    <property type="evidence" value="ECO:0007669"/>
    <property type="project" value="TreeGrafter"/>
</dbReference>
<dbReference type="InterPro" id="IPR036282">
    <property type="entry name" value="Glutathione-S-Trfase_C_sf"/>
</dbReference>
<feature type="region of interest" description="Disordered" evidence="1">
    <location>
        <begin position="1"/>
        <end position="56"/>
    </location>
</feature>
<dbReference type="Proteomes" id="UP000800041">
    <property type="component" value="Unassembled WGS sequence"/>
</dbReference>
<feature type="domain" description="Metaxin glutathione S-transferase" evidence="2">
    <location>
        <begin position="288"/>
        <end position="358"/>
    </location>
</feature>
<dbReference type="InterPro" id="IPR033468">
    <property type="entry name" value="Metaxin_GST"/>
</dbReference>
<proteinExistence type="predicted"/>
<dbReference type="InterPro" id="IPR012336">
    <property type="entry name" value="Thioredoxin-like_fold"/>
</dbReference>
<dbReference type="OrthoDB" id="198787at2759"/>
<evidence type="ECO:0000259" key="3">
    <source>
        <dbReference type="Pfam" id="PF17172"/>
    </source>
</evidence>
<gene>
    <name evidence="4" type="ORF">K402DRAFT_466745</name>
</gene>
<name>A0A6G1GND4_9PEZI</name>
<organism evidence="4 5">
    <name type="scientific">Aulographum hederae CBS 113979</name>
    <dbReference type="NCBI Taxonomy" id="1176131"/>
    <lineage>
        <taxon>Eukaryota</taxon>
        <taxon>Fungi</taxon>
        <taxon>Dikarya</taxon>
        <taxon>Ascomycota</taxon>
        <taxon>Pezizomycotina</taxon>
        <taxon>Dothideomycetes</taxon>
        <taxon>Pleosporomycetidae</taxon>
        <taxon>Aulographales</taxon>
        <taxon>Aulographaceae</taxon>
    </lineage>
</organism>
<keyword evidence="5" id="KW-1185">Reference proteome</keyword>
<dbReference type="GO" id="GO:0007005">
    <property type="term" value="P:mitochondrion organization"/>
    <property type="evidence" value="ECO:0007669"/>
    <property type="project" value="TreeGrafter"/>
</dbReference>